<dbReference type="GO" id="GO:0006433">
    <property type="term" value="P:prolyl-tRNA aminoacylation"/>
    <property type="evidence" value="ECO:0007669"/>
    <property type="project" value="InterPro"/>
</dbReference>
<dbReference type="SMART" id="SM00946">
    <property type="entry name" value="ProRS-C_1"/>
    <property type="match status" value="1"/>
</dbReference>
<dbReference type="Gene3D" id="3.30.110.30">
    <property type="entry name" value="C-terminal domain of ProRS"/>
    <property type="match status" value="1"/>
</dbReference>
<keyword evidence="5" id="KW-1185">Reference proteome</keyword>
<sequence>MPTSNNGTLRSREGHTAFATKEEADADVLDILELYRREHATFASGLYTSTVLAVRRDNSATSDIPMADLVEQEVEKDVMTRTKGEMGAAKSLCSPLEQPALPEGTLLLCFASGEPATKWTYWGRRY</sequence>
<reference evidence="4" key="2">
    <citation type="submission" date="2020-08" db="EMBL/GenBank/DDBJ databases">
        <title>Plant Genome Project.</title>
        <authorList>
            <person name="Zhang R.-G."/>
        </authorList>
    </citation>
    <scope>NUCLEOTIDE SEQUENCE</scope>
    <source>
        <strain evidence="4">Huo1</strain>
        <tissue evidence="4">Leaf</tissue>
    </source>
</reference>
<dbReference type="GO" id="GO:0017101">
    <property type="term" value="C:aminoacyl-tRNA synthetase multienzyme complex"/>
    <property type="evidence" value="ECO:0007669"/>
    <property type="project" value="TreeGrafter"/>
</dbReference>
<dbReference type="InterPro" id="IPR004499">
    <property type="entry name" value="Pro-tRNA-ligase_IIa_arc-type"/>
</dbReference>
<accession>A0A8X9A5S8</accession>
<dbReference type="InterPro" id="IPR016061">
    <property type="entry name" value="Pro-tRNA_ligase_II_C"/>
</dbReference>
<feature type="compositionally biased region" description="Basic and acidic residues" evidence="2">
    <location>
        <begin position="10"/>
        <end position="20"/>
    </location>
</feature>
<dbReference type="EMBL" id="PNBA02000004">
    <property type="protein sequence ID" value="KAG6428666.1"/>
    <property type="molecule type" value="Genomic_DNA"/>
</dbReference>
<evidence type="ECO:0000313" key="5">
    <source>
        <dbReference type="Proteomes" id="UP000298416"/>
    </source>
</evidence>
<reference evidence="4" key="1">
    <citation type="submission" date="2018-01" db="EMBL/GenBank/DDBJ databases">
        <authorList>
            <person name="Mao J.F."/>
        </authorList>
    </citation>
    <scope>NUCLEOTIDE SEQUENCE</scope>
    <source>
        <strain evidence="4">Huo1</strain>
        <tissue evidence="4">Leaf</tissue>
    </source>
</reference>
<dbReference type="SUPFAM" id="SSF64586">
    <property type="entry name" value="C-terminal domain of ProRS"/>
    <property type="match status" value="1"/>
</dbReference>
<dbReference type="GO" id="GO:0004827">
    <property type="term" value="F:proline-tRNA ligase activity"/>
    <property type="evidence" value="ECO:0007669"/>
    <property type="project" value="InterPro"/>
</dbReference>
<feature type="region of interest" description="Disordered" evidence="2">
    <location>
        <begin position="1"/>
        <end position="20"/>
    </location>
</feature>
<organism evidence="4">
    <name type="scientific">Salvia splendens</name>
    <name type="common">Scarlet sage</name>
    <dbReference type="NCBI Taxonomy" id="180675"/>
    <lineage>
        <taxon>Eukaryota</taxon>
        <taxon>Viridiplantae</taxon>
        <taxon>Streptophyta</taxon>
        <taxon>Embryophyta</taxon>
        <taxon>Tracheophyta</taxon>
        <taxon>Spermatophyta</taxon>
        <taxon>Magnoliopsida</taxon>
        <taxon>eudicotyledons</taxon>
        <taxon>Gunneridae</taxon>
        <taxon>Pentapetalae</taxon>
        <taxon>asterids</taxon>
        <taxon>lamiids</taxon>
        <taxon>Lamiales</taxon>
        <taxon>Lamiaceae</taxon>
        <taxon>Nepetoideae</taxon>
        <taxon>Mentheae</taxon>
        <taxon>Salviinae</taxon>
        <taxon>Salvia</taxon>
        <taxon>Salvia subgen. Calosphace</taxon>
        <taxon>core Calosphace</taxon>
    </lineage>
</organism>
<protein>
    <recommendedName>
        <fullName evidence="3">Proline-tRNA ligase class II C-terminal domain-containing protein</fullName>
    </recommendedName>
</protein>
<name>A0A8X9A5S8_SALSN</name>
<dbReference type="AlphaFoldDB" id="A0A8X9A5S8"/>
<evidence type="ECO:0000256" key="1">
    <source>
        <dbReference type="ARBA" id="ARBA00022917"/>
    </source>
</evidence>
<dbReference type="PANTHER" id="PTHR43382:SF2">
    <property type="entry name" value="BIFUNCTIONAL GLUTAMATE_PROLINE--TRNA LIGASE"/>
    <property type="match status" value="1"/>
</dbReference>
<feature type="domain" description="Proline-tRNA ligase class II C-terminal" evidence="3">
    <location>
        <begin position="66"/>
        <end position="126"/>
    </location>
</feature>
<dbReference type="InterPro" id="IPR017449">
    <property type="entry name" value="Pro-tRNA_synth_II"/>
</dbReference>
<dbReference type="GO" id="GO:0005524">
    <property type="term" value="F:ATP binding"/>
    <property type="evidence" value="ECO:0007669"/>
    <property type="project" value="InterPro"/>
</dbReference>
<dbReference type="GO" id="GO:0005737">
    <property type="term" value="C:cytoplasm"/>
    <property type="evidence" value="ECO:0007669"/>
    <property type="project" value="InterPro"/>
</dbReference>
<gene>
    <name evidence="4" type="ORF">SASPL_112919</name>
</gene>
<proteinExistence type="predicted"/>
<evidence type="ECO:0000256" key="2">
    <source>
        <dbReference type="SAM" id="MobiDB-lite"/>
    </source>
</evidence>
<comment type="caution">
    <text evidence="4">The sequence shown here is derived from an EMBL/GenBank/DDBJ whole genome shotgun (WGS) entry which is preliminary data.</text>
</comment>
<evidence type="ECO:0000313" key="4">
    <source>
        <dbReference type="EMBL" id="KAG6428666.1"/>
    </source>
</evidence>
<dbReference type="Pfam" id="PF09180">
    <property type="entry name" value="ProRS-C_1"/>
    <property type="match status" value="1"/>
</dbReference>
<keyword evidence="1" id="KW-0648">Protein biosynthesis</keyword>
<evidence type="ECO:0000259" key="3">
    <source>
        <dbReference type="SMART" id="SM00946"/>
    </source>
</evidence>
<dbReference type="PANTHER" id="PTHR43382">
    <property type="entry name" value="PROLYL-TRNA SYNTHETASE"/>
    <property type="match status" value="1"/>
</dbReference>
<dbReference type="Proteomes" id="UP000298416">
    <property type="component" value="Unassembled WGS sequence"/>
</dbReference>